<sequence length="50" mass="5477">MHSYVTLLNTSVFLSVLQGLAGHNTRVVDFLHSTVAVKVCSSIRKDCCIL</sequence>
<evidence type="ECO:0000313" key="3">
    <source>
        <dbReference type="Proteomes" id="UP000324629"/>
    </source>
</evidence>
<dbReference type="EMBL" id="QNGE01000335">
    <property type="protein sequence ID" value="KAA3680867.1"/>
    <property type="molecule type" value="Genomic_DNA"/>
</dbReference>
<comment type="caution">
    <text evidence="2">The sequence shown here is derived from an EMBL/GenBank/DDBJ whole genome shotgun (WGS) entry which is preliminary data.</text>
</comment>
<feature type="signal peptide" evidence="1">
    <location>
        <begin position="1"/>
        <end position="22"/>
    </location>
</feature>
<name>A0A5J4NYR4_9TREM</name>
<dbReference type="AlphaFoldDB" id="A0A5J4NYR4"/>
<keyword evidence="1" id="KW-0732">Signal</keyword>
<feature type="chain" id="PRO_5023931299" evidence="1">
    <location>
        <begin position="23"/>
        <end position="50"/>
    </location>
</feature>
<proteinExistence type="predicted"/>
<organism evidence="2 3">
    <name type="scientific">Paragonimus westermani</name>
    <dbReference type="NCBI Taxonomy" id="34504"/>
    <lineage>
        <taxon>Eukaryota</taxon>
        <taxon>Metazoa</taxon>
        <taxon>Spiralia</taxon>
        <taxon>Lophotrochozoa</taxon>
        <taxon>Platyhelminthes</taxon>
        <taxon>Trematoda</taxon>
        <taxon>Digenea</taxon>
        <taxon>Plagiorchiida</taxon>
        <taxon>Troglotremata</taxon>
        <taxon>Troglotrematidae</taxon>
        <taxon>Paragonimus</taxon>
    </lineage>
</organism>
<accession>A0A5J4NYR4</accession>
<evidence type="ECO:0000256" key="1">
    <source>
        <dbReference type="SAM" id="SignalP"/>
    </source>
</evidence>
<gene>
    <name evidence="2" type="ORF">DEA37_0003111</name>
</gene>
<reference evidence="2 3" key="1">
    <citation type="journal article" date="2019" name="Gigascience">
        <title>Whole-genome sequence of the oriental lung fluke Paragonimus westermani.</title>
        <authorList>
            <person name="Oey H."/>
            <person name="Zakrzewski M."/>
            <person name="Narain K."/>
            <person name="Devi K.R."/>
            <person name="Agatsuma T."/>
            <person name="Nawaratna S."/>
            <person name="Gobert G.N."/>
            <person name="Jones M.K."/>
            <person name="Ragan M.A."/>
            <person name="McManus D.P."/>
            <person name="Krause L."/>
        </authorList>
    </citation>
    <scope>NUCLEOTIDE SEQUENCE [LARGE SCALE GENOMIC DNA]</scope>
    <source>
        <strain evidence="2 3">IND2009</strain>
    </source>
</reference>
<dbReference type="Proteomes" id="UP000324629">
    <property type="component" value="Unassembled WGS sequence"/>
</dbReference>
<evidence type="ECO:0000313" key="2">
    <source>
        <dbReference type="EMBL" id="KAA3680867.1"/>
    </source>
</evidence>
<protein>
    <submittedName>
        <fullName evidence="2">Uncharacterized protein</fullName>
    </submittedName>
</protein>
<keyword evidence="3" id="KW-1185">Reference proteome</keyword>